<comment type="caution">
    <text evidence="1">The sequence shown here is derived from an EMBL/GenBank/DDBJ whole genome shotgun (WGS) entry which is preliminary data.</text>
</comment>
<dbReference type="AlphaFoldDB" id="A0A7K1SE76"/>
<dbReference type="Proteomes" id="UP000436006">
    <property type="component" value="Unassembled WGS sequence"/>
</dbReference>
<gene>
    <name evidence="1" type="ORF">GO755_17740</name>
</gene>
<sequence>MRSLTIQIPQACHEGWDEMQPTERGRFCGSCQKTVVDYTKFTDQELVKLLSKAPETSCGRFRNEQLNRQLPLSNPSAMSVWRHWAGLLTLSLFGWQTAKAQLNQAPKPSPPTSVRPDFTVSTIASRKIFEPDAKRVITGRVMLMDSIDHLSPASQATVTVYQLGKVWETQTDSTGTFSLSVSVQVLDKPLQSGNPKIVVATSFPNHSRGSATLDVRPATTPITVDDIILYKQSKMKNITGGGICLIKTPSLWQKLKQKLFH</sequence>
<reference evidence="1 2" key="1">
    <citation type="submission" date="2019-12" db="EMBL/GenBank/DDBJ databases">
        <title>Spirosoma sp. HMF4905 genome sequencing and assembly.</title>
        <authorList>
            <person name="Kang H."/>
            <person name="Cha I."/>
            <person name="Kim H."/>
            <person name="Joh K."/>
        </authorList>
    </citation>
    <scope>NUCLEOTIDE SEQUENCE [LARGE SCALE GENOMIC DNA]</scope>
    <source>
        <strain evidence="1 2">HMF4905</strain>
    </source>
</reference>
<protein>
    <recommendedName>
        <fullName evidence="3">Carboxypeptidase regulatory-like domain-containing protein</fullName>
    </recommendedName>
</protein>
<keyword evidence="2" id="KW-1185">Reference proteome</keyword>
<name>A0A7K1SE76_9BACT</name>
<accession>A0A7K1SE76</accession>
<evidence type="ECO:0000313" key="2">
    <source>
        <dbReference type="Proteomes" id="UP000436006"/>
    </source>
</evidence>
<dbReference type="RefSeq" id="WP_157586532.1">
    <property type="nucleotide sequence ID" value="NZ_WPIN01000006.1"/>
</dbReference>
<evidence type="ECO:0008006" key="3">
    <source>
        <dbReference type="Google" id="ProtNLM"/>
    </source>
</evidence>
<proteinExistence type="predicted"/>
<dbReference type="EMBL" id="WPIN01000006">
    <property type="protein sequence ID" value="MVM31896.1"/>
    <property type="molecule type" value="Genomic_DNA"/>
</dbReference>
<evidence type="ECO:0000313" key="1">
    <source>
        <dbReference type="EMBL" id="MVM31896.1"/>
    </source>
</evidence>
<organism evidence="1 2">
    <name type="scientific">Spirosoma arboris</name>
    <dbReference type="NCBI Taxonomy" id="2682092"/>
    <lineage>
        <taxon>Bacteria</taxon>
        <taxon>Pseudomonadati</taxon>
        <taxon>Bacteroidota</taxon>
        <taxon>Cytophagia</taxon>
        <taxon>Cytophagales</taxon>
        <taxon>Cytophagaceae</taxon>
        <taxon>Spirosoma</taxon>
    </lineage>
</organism>